<protein>
    <recommendedName>
        <fullName evidence="5">MH1 domain-containing protein</fullName>
    </recommendedName>
</protein>
<dbReference type="GO" id="GO:0070411">
    <property type="term" value="F:I-SMAD binding"/>
    <property type="evidence" value="ECO:0007669"/>
    <property type="project" value="TreeGrafter"/>
</dbReference>
<evidence type="ECO:0000256" key="4">
    <source>
        <dbReference type="ARBA" id="ARBA00023242"/>
    </source>
</evidence>
<evidence type="ECO:0000313" key="6">
    <source>
        <dbReference type="EMBL" id="KAA3671045.1"/>
    </source>
</evidence>
<evidence type="ECO:0000256" key="2">
    <source>
        <dbReference type="ARBA" id="ARBA00023015"/>
    </source>
</evidence>
<dbReference type="SUPFAM" id="SSF56366">
    <property type="entry name" value="SMAD MH1 domain"/>
    <property type="match status" value="1"/>
</dbReference>
<keyword evidence="2" id="KW-0805">Transcription regulation</keyword>
<dbReference type="GO" id="GO:0071144">
    <property type="term" value="C:heteromeric SMAD protein complex"/>
    <property type="evidence" value="ECO:0007669"/>
    <property type="project" value="TreeGrafter"/>
</dbReference>
<comment type="caution">
    <text evidence="6">The sequence shown here is derived from an EMBL/GenBank/DDBJ whole genome shotgun (WGS) entry which is preliminary data.</text>
</comment>
<dbReference type="GO" id="GO:0045944">
    <property type="term" value="P:positive regulation of transcription by RNA polymerase II"/>
    <property type="evidence" value="ECO:0007669"/>
    <property type="project" value="TreeGrafter"/>
</dbReference>
<keyword evidence="3" id="KW-0804">Transcription</keyword>
<name>A0A5J4N6A5_9TREM</name>
<gene>
    <name evidence="6" type="ORF">DEA37_0006405</name>
</gene>
<dbReference type="GO" id="GO:0009653">
    <property type="term" value="P:anatomical structure morphogenesis"/>
    <property type="evidence" value="ECO:0007669"/>
    <property type="project" value="TreeGrafter"/>
</dbReference>
<dbReference type="GO" id="GO:0060395">
    <property type="term" value="P:SMAD protein signal transduction"/>
    <property type="evidence" value="ECO:0007669"/>
    <property type="project" value="TreeGrafter"/>
</dbReference>
<dbReference type="InterPro" id="IPR036578">
    <property type="entry name" value="SMAD_MH1_sf"/>
</dbReference>
<dbReference type="GO" id="GO:0030154">
    <property type="term" value="P:cell differentiation"/>
    <property type="evidence" value="ECO:0007669"/>
    <property type="project" value="TreeGrafter"/>
</dbReference>
<comment type="subcellular location">
    <subcellularLocation>
        <location evidence="1">Nucleus</location>
    </subcellularLocation>
</comment>
<dbReference type="PANTHER" id="PTHR13703">
    <property type="entry name" value="SMAD"/>
    <property type="match status" value="1"/>
</dbReference>
<organism evidence="6 7">
    <name type="scientific">Paragonimus westermani</name>
    <dbReference type="NCBI Taxonomy" id="34504"/>
    <lineage>
        <taxon>Eukaryota</taxon>
        <taxon>Metazoa</taxon>
        <taxon>Spiralia</taxon>
        <taxon>Lophotrochozoa</taxon>
        <taxon>Platyhelminthes</taxon>
        <taxon>Trematoda</taxon>
        <taxon>Digenea</taxon>
        <taxon>Plagiorchiida</taxon>
        <taxon>Troglotremata</taxon>
        <taxon>Troglotrematidae</taxon>
        <taxon>Paragonimus</taxon>
    </lineage>
</organism>
<dbReference type="GO" id="GO:0000978">
    <property type="term" value="F:RNA polymerase II cis-regulatory region sequence-specific DNA binding"/>
    <property type="evidence" value="ECO:0007669"/>
    <property type="project" value="TreeGrafter"/>
</dbReference>
<reference evidence="6 7" key="1">
    <citation type="journal article" date="2019" name="Gigascience">
        <title>Whole-genome sequence of the oriental lung fluke Paragonimus westermani.</title>
        <authorList>
            <person name="Oey H."/>
            <person name="Zakrzewski M."/>
            <person name="Narain K."/>
            <person name="Devi K.R."/>
            <person name="Agatsuma T."/>
            <person name="Nawaratna S."/>
            <person name="Gobert G.N."/>
            <person name="Jones M.K."/>
            <person name="Ragan M.A."/>
            <person name="McManus D.P."/>
            <person name="Krause L."/>
        </authorList>
    </citation>
    <scope>NUCLEOTIDE SEQUENCE [LARGE SCALE GENOMIC DNA]</scope>
    <source>
        <strain evidence="6 7">IND2009</strain>
    </source>
</reference>
<feature type="domain" description="MH1" evidence="5">
    <location>
        <begin position="9"/>
        <end position="129"/>
    </location>
</feature>
<proteinExistence type="predicted"/>
<accession>A0A5J4N6A5</accession>
<keyword evidence="7" id="KW-1185">Reference proteome</keyword>
<dbReference type="PROSITE" id="PS51075">
    <property type="entry name" value="MH1"/>
    <property type="match status" value="1"/>
</dbReference>
<dbReference type="InterPro" id="IPR013019">
    <property type="entry name" value="MAD_homology_MH1"/>
</dbReference>
<evidence type="ECO:0000256" key="3">
    <source>
        <dbReference type="ARBA" id="ARBA00023163"/>
    </source>
</evidence>
<dbReference type="AlphaFoldDB" id="A0A5J4N6A5"/>
<dbReference type="GO" id="GO:0000981">
    <property type="term" value="F:DNA-binding transcription factor activity, RNA polymerase II-specific"/>
    <property type="evidence" value="ECO:0007669"/>
    <property type="project" value="TreeGrafter"/>
</dbReference>
<dbReference type="GO" id="GO:0032924">
    <property type="term" value="P:activin receptor signaling pathway"/>
    <property type="evidence" value="ECO:0007669"/>
    <property type="project" value="TreeGrafter"/>
</dbReference>
<dbReference type="Pfam" id="PF03165">
    <property type="entry name" value="MH1"/>
    <property type="match status" value="1"/>
</dbReference>
<dbReference type="InterPro" id="IPR013790">
    <property type="entry name" value="Dwarfin"/>
</dbReference>
<evidence type="ECO:0000313" key="7">
    <source>
        <dbReference type="Proteomes" id="UP000324629"/>
    </source>
</evidence>
<dbReference type="SMART" id="SM00523">
    <property type="entry name" value="DWA"/>
    <property type="match status" value="1"/>
</dbReference>
<dbReference type="InterPro" id="IPR003619">
    <property type="entry name" value="MAD_homology1_Dwarfin-type"/>
</dbReference>
<evidence type="ECO:0000256" key="1">
    <source>
        <dbReference type="ARBA" id="ARBA00004123"/>
    </source>
</evidence>
<dbReference type="Proteomes" id="UP000324629">
    <property type="component" value="Unassembled WGS sequence"/>
</dbReference>
<keyword evidence="4" id="KW-0539">Nucleus</keyword>
<sequence length="129" mass="14513">MSLFTSPPPVVKRLINCIKEGSDKDEKWKEKAVKSLVKRLKNGNQLDELERALASQDPSTRCVTIPRSLDGRLQVSLFSGASALRNRYISQYIHGYLLSFLCFHFSVASLRLNHMTKCSGCSINPVMKP</sequence>
<dbReference type="PANTHER" id="PTHR13703:SF25">
    <property type="entry name" value="MOTHERS AGAINST DECAPENTAPLEGIC HOMOLOG"/>
    <property type="match status" value="1"/>
</dbReference>
<evidence type="ECO:0000259" key="5">
    <source>
        <dbReference type="PROSITE" id="PS51075"/>
    </source>
</evidence>
<dbReference type="Gene3D" id="3.90.520.10">
    <property type="entry name" value="SMAD MH1 domain"/>
    <property type="match status" value="1"/>
</dbReference>
<dbReference type="EMBL" id="QNGE01007419">
    <property type="protein sequence ID" value="KAA3671045.1"/>
    <property type="molecule type" value="Genomic_DNA"/>
</dbReference>